<reference evidence="1" key="1">
    <citation type="submission" date="2014-11" db="EMBL/GenBank/DDBJ databases">
        <authorList>
            <person name="Amaro Gonzalez C."/>
        </authorList>
    </citation>
    <scope>NUCLEOTIDE SEQUENCE</scope>
</reference>
<accession>A0A0E9ST53</accession>
<protein>
    <submittedName>
        <fullName evidence="1">Uncharacterized protein</fullName>
    </submittedName>
</protein>
<sequence>MTAFVRTTTLGKRQLLHNVSYTLMYNVLCNNTVLMRTCTKTMTFVVKQSLSIKPTSSFLVEK</sequence>
<dbReference type="EMBL" id="GBXM01064767">
    <property type="protein sequence ID" value="JAH43810.1"/>
    <property type="molecule type" value="Transcribed_RNA"/>
</dbReference>
<name>A0A0E9ST53_ANGAN</name>
<organism evidence="1">
    <name type="scientific">Anguilla anguilla</name>
    <name type="common">European freshwater eel</name>
    <name type="synonym">Muraena anguilla</name>
    <dbReference type="NCBI Taxonomy" id="7936"/>
    <lineage>
        <taxon>Eukaryota</taxon>
        <taxon>Metazoa</taxon>
        <taxon>Chordata</taxon>
        <taxon>Craniata</taxon>
        <taxon>Vertebrata</taxon>
        <taxon>Euteleostomi</taxon>
        <taxon>Actinopterygii</taxon>
        <taxon>Neopterygii</taxon>
        <taxon>Teleostei</taxon>
        <taxon>Anguilliformes</taxon>
        <taxon>Anguillidae</taxon>
        <taxon>Anguilla</taxon>
    </lineage>
</organism>
<reference evidence="1" key="2">
    <citation type="journal article" date="2015" name="Fish Shellfish Immunol.">
        <title>Early steps in the European eel (Anguilla anguilla)-Vibrio vulnificus interaction in the gills: Role of the RtxA13 toxin.</title>
        <authorList>
            <person name="Callol A."/>
            <person name="Pajuelo D."/>
            <person name="Ebbesson L."/>
            <person name="Teles M."/>
            <person name="MacKenzie S."/>
            <person name="Amaro C."/>
        </authorList>
    </citation>
    <scope>NUCLEOTIDE SEQUENCE</scope>
</reference>
<proteinExistence type="predicted"/>
<evidence type="ECO:0000313" key="1">
    <source>
        <dbReference type="EMBL" id="JAH43810.1"/>
    </source>
</evidence>
<dbReference type="AlphaFoldDB" id="A0A0E9ST53"/>